<dbReference type="InterPro" id="IPR021533">
    <property type="entry name" value="PepSY-like"/>
</dbReference>
<protein>
    <submittedName>
        <fullName evidence="3">PepSY-like domain-containing protein</fullName>
    </submittedName>
</protein>
<dbReference type="Gene3D" id="3.10.450.360">
    <property type="match status" value="1"/>
</dbReference>
<evidence type="ECO:0000256" key="1">
    <source>
        <dbReference type="SAM" id="SignalP"/>
    </source>
</evidence>
<reference evidence="3 4" key="1">
    <citation type="submission" date="2024-07" db="EMBL/GenBank/DDBJ databases">
        <authorList>
            <person name="Pitt A."/>
            <person name="Hahn M.W."/>
        </authorList>
    </citation>
    <scope>NUCLEOTIDE SEQUENCE [LARGE SCALE GENOMIC DNA]</scope>
    <source>
        <strain evidence="3 4">2-AUSEE-184A6</strain>
    </source>
</reference>
<feature type="chain" id="PRO_5046442031" evidence="1">
    <location>
        <begin position="21"/>
        <end position="387"/>
    </location>
</feature>
<feature type="domain" description="Putative beta-lactamase-inhibitor-like PepSY-like" evidence="2">
    <location>
        <begin position="83"/>
        <end position="153"/>
    </location>
</feature>
<evidence type="ECO:0000313" key="4">
    <source>
        <dbReference type="Proteomes" id="UP001623559"/>
    </source>
</evidence>
<dbReference type="Pfam" id="PF11396">
    <property type="entry name" value="PepSY_like"/>
    <property type="match status" value="2"/>
</dbReference>
<dbReference type="RefSeq" id="WP_406777410.1">
    <property type="nucleotide sequence ID" value="NZ_JBEWZG010000001.1"/>
</dbReference>
<feature type="signal peptide" evidence="1">
    <location>
        <begin position="1"/>
        <end position="20"/>
    </location>
</feature>
<accession>A0ABW8SX12</accession>
<evidence type="ECO:0000313" key="3">
    <source>
        <dbReference type="EMBL" id="MFL0205831.1"/>
    </source>
</evidence>
<dbReference type="Gene3D" id="3.40.1420.30">
    <property type="match status" value="1"/>
</dbReference>
<organism evidence="3 4">
    <name type="scientific">Aquirufa novilacunae</name>
    <dbReference type="NCBI Taxonomy" id="3139305"/>
    <lineage>
        <taxon>Bacteria</taxon>
        <taxon>Pseudomonadati</taxon>
        <taxon>Bacteroidota</taxon>
        <taxon>Cytophagia</taxon>
        <taxon>Cytophagales</taxon>
        <taxon>Flectobacillaceae</taxon>
        <taxon>Aquirufa</taxon>
    </lineage>
</organism>
<comment type="caution">
    <text evidence="3">The sequence shown here is derived from an EMBL/GenBank/DDBJ whole genome shotgun (WGS) entry which is preliminary data.</text>
</comment>
<proteinExistence type="predicted"/>
<dbReference type="SUPFAM" id="SSF160574">
    <property type="entry name" value="BT0923-like"/>
    <property type="match status" value="2"/>
</dbReference>
<feature type="domain" description="Putative beta-lactamase-inhibitor-like PepSY-like" evidence="2">
    <location>
        <begin position="321"/>
        <end position="381"/>
    </location>
</feature>
<gene>
    <name evidence="3" type="ORF">V7S74_03670</name>
</gene>
<sequence length="387" mass="41305">MKTKISLIAFVSVLALNACTKDQNVDPQNASTLAPQEVPVLVTQAVATVYPKMTAVDYTSLQTNSIYVANVTTPVTEAQVVVSNKGIVKEVAVKIAKADLPAAVITYIDSNFPGATFEHALKKTKGDKLGFRVELIFNKEHYSIFFDETGAFLNQVTGLQGKPGKKGPAPAATEIALADLPAPVQAALNGMTFKRAILTKDQNGVAVYHIHVDKAGVLLSLDLDANGTVLKSKEVSQKGANFTKIDLTTLPAGLTSFLNTNAAGFTVDYAVAIKKDSVIVEYHIGVTIGTAKKEFHLDANFQLLKNQPTKGGHTPPNVTITNLTASTLPVAIKTYLDTNYAGWALVKAASAAVDSVVKDYHVVIEVATKKYLLEFDGDGKFEKAVVL</sequence>
<dbReference type="EMBL" id="JBEWZG010000001">
    <property type="protein sequence ID" value="MFL0205831.1"/>
    <property type="molecule type" value="Genomic_DNA"/>
</dbReference>
<evidence type="ECO:0000259" key="2">
    <source>
        <dbReference type="Pfam" id="PF11396"/>
    </source>
</evidence>
<dbReference type="Proteomes" id="UP001623559">
    <property type="component" value="Unassembled WGS sequence"/>
</dbReference>
<keyword evidence="1" id="KW-0732">Signal</keyword>
<name>A0ABW8SX12_9BACT</name>